<keyword evidence="5 7" id="KW-0443">Lipid metabolism</keyword>
<dbReference type="PROSITE" id="PS50007">
    <property type="entry name" value="PIPLC_X_DOMAIN"/>
    <property type="match status" value="1"/>
</dbReference>
<dbReference type="InterPro" id="IPR053945">
    <property type="entry name" value="PLCB1-4-like_EFh"/>
</dbReference>
<evidence type="ECO:0000256" key="3">
    <source>
        <dbReference type="ARBA" id="ARBA00022801"/>
    </source>
</evidence>
<evidence type="ECO:0000256" key="4">
    <source>
        <dbReference type="ARBA" id="ARBA00022963"/>
    </source>
</evidence>
<protein>
    <recommendedName>
        <fullName evidence="7">1-phosphatidylinositol 4,5-bisphosphate phosphodiesterase</fullName>
        <ecNumber evidence="7">3.1.4.11</ecNumber>
    </recommendedName>
</protein>
<dbReference type="InterPro" id="IPR016280">
    <property type="entry name" value="PLC-beta"/>
</dbReference>
<reference evidence="12" key="1">
    <citation type="submission" date="2021-06" db="EMBL/GenBank/DDBJ databases">
        <authorList>
            <person name="Hodson N. C."/>
            <person name="Mongue J. A."/>
            <person name="Jaron S. K."/>
        </authorList>
    </citation>
    <scope>NUCLEOTIDE SEQUENCE</scope>
</reference>
<feature type="compositionally biased region" description="Acidic residues" evidence="9">
    <location>
        <begin position="537"/>
        <end position="554"/>
    </location>
</feature>
<comment type="subcellular location">
    <subcellularLocation>
        <location evidence="1">Cytoplasm</location>
    </subcellularLocation>
</comment>
<feature type="compositionally biased region" description="Basic residues" evidence="9">
    <location>
        <begin position="489"/>
        <end position="504"/>
    </location>
</feature>
<dbReference type="AlphaFoldDB" id="A0A8J2L7N2"/>
<dbReference type="PROSITE" id="PS50004">
    <property type="entry name" value="C2"/>
    <property type="match status" value="1"/>
</dbReference>
<evidence type="ECO:0000313" key="12">
    <source>
        <dbReference type="EMBL" id="CAG7826713.1"/>
    </source>
</evidence>
<dbReference type="GO" id="GO:0004435">
    <property type="term" value="F:phosphatidylinositol-4,5-bisphosphate phospholipase C activity"/>
    <property type="evidence" value="ECO:0007669"/>
    <property type="project" value="UniProtKB-EC"/>
</dbReference>
<organism evidence="12 13">
    <name type="scientific">Allacma fusca</name>
    <dbReference type="NCBI Taxonomy" id="39272"/>
    <lineage>
        <taxon>Eukaryota</taxon>
        <taxon>Metazoa</taxon>
        <taxon>Ecdysozoa</taxon>
        <taxon>Arthropoda</taxon>
        <taxon>Hexapoda</taxon>
        <taxon>Collembola</taxon>
        <taxon>Symphypleona</taxon>
        <taxon>Sminthuridae</taxon>
        <taxon>Allacma</taxon>
    </lineage>
</organism>
<feature type="region of interest" description="Disordered" evidence="9">
    <location>
        <begin position="871"/>
        <end position="941"/>
    </location>
</feature>
<keyword evidence="4 7" id="KW-0442">Lipid degradation</keyword>
<dbReference type="CDD" id="cd00275">
    <property type="entry name" value="C2_PLC_like"/>
    <property type="match status" value="1"/>
</dbReference>
<accession>A0A8J2L7N2</accession>
<comment type="catalytic activity">
    <reaction evidence="7">
        <text>a 1,2-diacyl-sn-glycero-3-phospho-(1D-myo-inositol-4,5-bisphosphate) + H2O = 1D-myo-inositol 1,4,5-trisphosphate + a 1,2-diacyl-sn-glycerol + H(+)</text>
        <dbReference type="Rhea" id="RHEA:33179"/>
        <dbReference type="ChEBI" id="CHEBI:15377"/>
        <dbReference type="ChEBI" id="CHEBI:15378"/>
        <dbReference type="ChEBI" id="CHEBI:17815"/>
        <dbReference type="ChEBI" id="CHEBI:58456"/>
        <dbReference type="ChEBI" id="CHEBI:203600"/>
        <dbReference type="EC" id="3.1.4.11"/>
    </reaction>
</comment>
<evidence type="ECO:0000256" key="1">
    <source>
        <dbReference type="ARBA" id="ARBA00004496"/>
    </source>
</evidence>
<dbReference type="GO" id="GO:0051209">
    <property type="term" value="P:release of sequestered calcium ion into cytosol"/>
    <property type="evidence" value="ECO:0007669"/>
    <property type="project" value="TreeGrafter"/>
</dbReference>
<evidence type="ECO:0000256" key="7">
    <source>
        <dbReference type="PIRNR" id="PIRNR000956"/>
    </source>
</evidence>
<dbReference type="FunFam" id="2.60.40.150:FF:000008">
    <property type="entry name" value="1-phosphatidylinositol 4,5-bisphosphate phosphodiesterase"/>
    <property type="match status" value="1"/>
</dbReference>
<feature type="compositionally biased region" description="Acidic residues" evidence="9">
    <location>
        <begin position="873"/>
        <end position="885"/>
    </location>
</feature>
<feature type="region of interest" description="Disordered" evidence="9">
    <location>
        <begin position="489"/>
        <end position="574"/>
    </location>
</feature>
<sequence>MAGAKPGVHIVQLKRIVVPKYLQDGEKFVRWDEESGTGNPATVTLRVDPQGFWLYWTNQNKEVDCLDIAMIRDTRTGKGARVPKDPKLRQTVTMGSQDTLDEKTLTVVSGPDFVNLNYVNFCCAKKETAKQWADELLSMAYNLMQLNGSLMAYLQKIHSKLSIMTDKQGKIPVKNIVKAFATNKEDRKRVEKALEASGISSGKSALALTKPVEKLAKSSFYLNDTVNLAKFTFEEFFTFYKHLTVRPEVEKVFDEFSAFNKKKLMSAEQFMEFINKEQRDPRLNEILYPYTTPERAAELITAYEPKLCYKQQGMISLDGFLRYLLSEDSAIVAMEKFDLSDDMDHPLNHYFINSSHNTYLTGHQLTGKSSVEMYRQSLLAGCRCVELDFWNGKSEDPIIVHGYTLVPDIPAKDVIEAIAESAFKTSDYPVILSFENHCNTKQQAKIAQYCRDFFGPMLLDDPLETHPLEPGVPLPPPSALKRRIIIKNKKKHHHHKQKPQKKMSKTQIPENGESPPLLAKDDSKDSVENEEPINTLVDDEDSLSSEEDDDSAEADDLKNIDKSQSDKGTAGKESEAGAEISALVNYVQPVHFYSFESSKNRNKSYEMSSFDEKQAMTLLKERPVEFVNYNKHQLSRVYPKGTRVDSSNFTPQLFWNAGCQLVALNYQSLDLAMQLNLGIFEQNNQCGYLLKPEFMRIKHRRFDPFAESTVDGIIAGTVSIKVISGQFLTDKRVGTYVEVEMYGLPTDTIRKKFKTKTVLANGINPVYDEDPFEFKKVVLPDLACIRIAVSEESGKMIGHRVLPVKGLRPGYRHVVLRNESGQPLNASTVFLLVRVKDYVPDGFEEFAEALANPIKHHNERDKRALQLSVLQDDNQDESSANEDSEPLTRIPGKSDSIDEPLKKASISSGPSPPFSVPDPSSTGSGGSPGSRVPTRTASSGTNYIDAAKNIIEPEPLEKFWEQKAVREKKAEVEKKIDALRKKHEKDRKPPKKENKKSVKLLKKISQPNMDVSFLKKDPVSTQVLIREQLDAEKDLLEKGHEEIFCVMEKNIKTAQNRQLTLLKEMEKKENAEIMNEISNYRKDEIRKLSKNTRDKNELDRMKREITTRLVEMGVQEREKKAKSYSKHRTELESKHAEILQQLKEEKEQMYRKIKLEIEDRYQTISKEEEEELRTHSGIPHST</sequence>
<evidence type="ECO:0000256" key="8">
    <source>
        <dbReference type="SAM" id="Coils"/>
    </source>
</evidence>
<evidence type="ECO:0000256" key="6">
    <source>
        <dbReference type="ARBA" id="ARBA00023224"/>
    </source>
</evidence>
<dbReference type="InterPro" id="IPR037862">
    <property type="entry name" value="PLC-beta_PH"/>
</dbReference>
<dbReference type="PROSITE" id="PS50008">
    <property type="entry name" value="PIPLC_Y_DOMAIN"/>
    <property type="match status" value="1"/>
</dbReference>
<feature type="coiled-coil region" evidence="8">
    <location>
        <begin position="1128"/>
        <end position="1159"/>
    </location>
</feature>
<dbReference type="GO" id="GO:0046488">
    <property type="term" value="P:phosphatidylinositol metabolic process"/>
    <property type="evidence" value="ECO:0007669"/>
    <property type="project" value="TreeGrafter"/>
</dbReference>
<feature type="region of interest" description="Disordered" evidence="9">
    <location>
        <begin position="965"/>
        <end position="998"/>
    </location>
</feature>
<evidence type="ECO:0000259" key="11">
    <source>
        <dbReference type="PROSITE" id="PS50008"/>
    </source>
</evidence>
<keyword evidence="2" id="KW-0963">Cytoplasm</keyword>
<dbReference type="GO" id="GO:0005737">
    <property type="term" value="C:cytoplasm"/>
    <property type="evidence" value="ECO:0007669"/>
    <property type="project" value="UniProtKB-SubCell"/>
</dbReference>
<dbReference type="Proteomes" id="UP000708208">
    <property type="component" value="Unassembled WGS sequence"/>
</dbReference>
<dbReference type="SMART" id="SM00239">
    <property type="entry name" value="C2"/>
    <property type="match status" value="1"/>
</dbReference>
<dbReference type="EMBL" id="CAJVCH010540867">
    <property type="protein sequence ID" value="CAG7826713.1"/>
    <property type="molecule type" value="Genomic_DNA"/>
</dbReference>
<keyword evidence="8" id="KW-0175">Coiled coil</keyword>
<dbReference type="PIRSF" id="PIRSF000956">
    <property type="entry name" value="PLC-beta"/>
    <property type="match status" value="1"/>
</dbReference>
<evidence type="ECO:0000256" key="2">
    <source>
        <dbReference type="ARBA" id="ARBA00022490"/>
    </source>
</evidence>
<dbReference type="Pfam" id="PF00388">
    <property type="entry name" value="PI-PLC-X"/>
    <property type="match status" value="1"/>
</dbReference>
<feature type="compositionally biased region" description="Basic residues" evidence="9">
    <location>
        <begin position="980"/>
        <end position="990"/>
    </location>
</feature>
<dbReference type="SMART" id="SM00148">
    <property type="entry name" value="PLCXc"/>
    <property type="match status" value="1"/>
</dbReference>
<dbReference type="Pfam" id="PF17787">
    <property type="entry name" value="PH_14"/>
    <property type="match status" value="1"/>
</dbReference>
<feature type="domain" description="PI-PLC Y-box" evidence="11">
    <location>
        <begin position="580"/>
        <end position="696"/>
    </location>
</feature>
<keyword evidence="13" id="KW-1185">Reference proteome</keyword>
<dbReference type="CDD" id="cd13361">
    <property type="entry name" value="PH_PLC_beta"/>
    <property type="match status" value="1"/>
</dbReference>
<dbReference type="FunFam" id="1.10.238.10:FF:000005">
    <property type="entry name" value="Phosphoinositide phospholipase C"/>
    <property type="match status" value="1"/>
</dbReference>
<dbReference type="GO" id="GO:0048015">
    <property type="term" value="P:phosphatidylinositol-mediated signaling"/>
    <property type="evidence" value="ECO:0007669"/>
    <property type="project" value="TreeGrafter"/>
</dbReference>
<dbReference type="CDD" id="cd08591">
    <property type="entry name" value="PI-PLCc_beta"/>
    <property type="match status" value="1"/>
</dbReference>
<dbReference type="Pfam" id="PF22631">
    <property type="entry name" value="PLCB1-4-like_EFh"/>
    <property type="match status" value="1"/>
</dbReference>
<dbReference type="InterPro" id="IPR000008">
    <property type="entry name" value="C2_dom"/>
</dbReference>
<comment type="caution">
    <text evidence="12">The sequence shown here is derived from an EMBL/GenBank/DDBJ whole genome shotgun (WGS) entry which is preliminary data.</text>
</comment>
<feature type="coiled-coil region" evidence="8">
    <location>
        <begin position="1051"/>
        <end position="1083"/>
    </location>
</feature>
<gene>
    <name evidence="12" type="ORF">AFUS01_LOCUS36754</name>
</gene>
<evidence type="ECO:0000256" key="9">
    <source>
        <dbReference type="SAM" id="MobiDB-lite"/>
    </source>
</evidence>
<feature type="compositionally biased region" description="Basic and acidic residues" evidence="9">
    <location>
        <begin position="555"/>
        <end position="574"/>
    </location>
</feature>
<feature type="compositionally biased region" description="Basic and acidic residues" evidence="9">
    <location>
        <begin position="965"/>
        <end position="979"/>
    </location>
</feature>
<dbReference type="PANTHER" id="PTHR10336">
    <property type="entry name" value="PHOSPHOINOSITIDE-SPECIFIC PHOSPHOLIPASE C FAMILY PROTEIN"/>
    <property type="match status" value="1"/>
</dbReference>
<dbReference type="OrthoDB" id="269822at2759"/>
<dbReference type="Pfam" id="PF00387">
    <property type="entry name" value="PI-PLC-Y"/>
    <property type="match status" value="1"/>
</dbReference>
<dbReference type="PANTHER" id="PTHR10336:SF149">
    <property type="entry name" value="1-PHOSPHATIDYLINOSITOL 4,5-BISPHOSPHATE PHOSPHODIESTERASE CLASSES I AND II"/>
    <property type="match status" value="1"/>
</dbReference>
<dbReference type="SMART" id="SM00149">
    <property type="entry name" value="PLCYc"/>
    <property type="match status" value="1"/>
</dbReference>
<dbReference type="InterPro" id="IPR001192">
    <property type="entry name" value="PI-PLC_fam"/>
</dbReference>
<proteinExistence type="predicted"/>
<keyword evidence="3 7" id="KW-0378">Hydrolase</keyword>
<dbReference type="GO" id="GO:0007186">
    <property type="term" value="P:G protein-coupled receptor signaling pathway"/>
    <property type="evidence" value="ECO:0007669"/>
    <property type="project" value="TreeGrafter"/>
</dbReference>
<dbReference type="InterPro" id="IPR001711">
    <property type="entry name" value="PLipase_C_Pinositol-sp_Y"/>
</dbReference>
<dbReference type="EC" id="3.1.4.11" evidence="7"/>
<dbReference type="Pfam" id="PF09279">
    <property type="entry name" value="EF-hand_like"/>
    <property type="match status" value="1"/>
</dbReference>
<feature type="domain" description="C2" evidence="10">
    <location>
        <begin position="699"/>
        <end position="824"/>
    </location>
</feature>
<evidence type="ECO:0000313" key="13">
    <source>
        <dbReference type="Proteomes" id="UP000708208"/>
    </source>
</evidence>
<evidence type="ECO:0000259" key="10">
    <source>
        <dbReference type="PROSITE" id="PS50004"/>
    </source>
</evidence>
<dbReference type="InterPro" id="IPR000909">
    <property type="entry name" value="PLipase_C_PInositol-sp_X_dom"/>
</dbReference>
<name>A0A8J2L7N2_9HEXA</name>
<evidence type="ECO:0000256" key="5">
    <source>
        <dbReference type="ARBA" id="ARBA00023098"/>
    </source>
</evidence>
<dbReference type="GO" id="GO:0016042">
    <property type="term" value="P:lipid catabolic process"/>
    <property type="evidence" value="ECO:0007669"/>
    <property type="project" value="UniProtKB-KW"/>
</dbReference>
<dbReference type="InterPro" id="IPR015359">
    <property type="entry name" value="PLC_EF-hand-like"/>
</dbReference>
<keyword evidence="6 7" id="KW-0807">Transducer</keyword>